<dbReference type="Gene3D" id="3.80.10.10">
    <property type="entry name" value="Ribonuclease Inhibitor"/>
    <property type="match status" value="1"/>
</dbReference>
<comment type="subcellular location">
    <subcellularLocation>
        <location evidence="5">Endomembrane system</location>
        <topology evidence="5">Single-pass type I membrane protein</topology>
    </subcellularLocation>
</comment>
<dbReference type="GO" id="GO:0012505">
    <property type="term" value="C:endomembrane system"/>
    <property type="evidence" value="ECO:0007669"/>
    <property type="project" value="UniProtKB-SubCell"/>
</dbReference>
<keyword evidence="3" id="KW-1133">Transmembrane helix</keyword>
<dbReference type="Proteomes" id="UP000188354">
    <property type="component" value="Chromosome LG05"/>
</dbReference>
<evidence type="ECO:0000256" key="5">
    <source>
        <dbReference type="ARBA" id="ARBA00046288"/>
    </source>
</evidence>
<evidence type="ECO:0000256" key="4">
    <source>
        <dbReference type="ARBA" id="ARBA00023136"/>
    </source>
</evidence>
<evidence type="ECO:0000313" key="7">
    <source>
        <dbReference type="EMBL" id="OIW11898.1"/>
    </source>
</evidence>
<dbReference type="PANTHER" id="PTHR46084">
    <property type="entry name" value="PROTEIN MALE DISCOVERER 2"/>
    <property type="match status" value="1"/>
</dbReference>
<evidence type="ECO:0000256" key="1">
    <source>
        <dbReference type="ARBA" id="ARBA00022692"/>
    </source>
</evidence>
<organism evidence="7 8">
    <name type="scientific">Lupinus angustifolius</name>
    <name type="common">Narrow-leaved blue lupine</name>
    <dbReference type="NCBI Taxonomy" id="3871"/>
    <lineage>
        <taxon>Eukaryota</taxon>
        <taxon>Viridiplantae</taxon>
        <taxon>Streptophyta</taxon>
        <taxon>Embryophyta</taxon>
        <taxon>Tracheophyta</taxon>
        <taxon>Spermatophyta</taxon>
        <taxon>Magnoliopsida</taxon>
        <taxon>eudicotyledons</taxon>
        <taxon>Gunneridae</taxon>
        <taxon>Pentapetalae</taxon>
        <taxon>rosids</taxon>
        <taxon>fabids</taxon>
        <taxon>Fabales</taxon>
        <taxon>Fabaceae</taxon>
        <taxon>Papilionoideae</taxon>
        <taxon>50 kb inversion clade</taxon>
        <taxon>genistoids sensu lato</taxon>
        <taxon>core genistoids</taxon>
        <taxon>Genisteae</taxon>
        <taxon>Lupinus</taxon>
    </lineage>
</organism>
<protein>
    <recommendedName>
        <fullName evidence="9">Leucine-rich repeat-containing N-terminal plant-type domain-containing protein</fullName>
    </recommendedName>
</protein>
<keyword evidence="2 6" id="KW-0732">Signal</keyword>
<feature type="chain" id="PRO_5012656323" description="Leucine-rich repeat-containing N-terminal plant-type domain-containing protein" evidence="6">
    <location>
        <begin position="22"/>
        <end position="96"/>
    </location>
</feature>
<dbReference type="EMBL" id="CM007365">
    <property type="protein sequence ID" value="OIW11898.1"/>
    <property type="molecule type" value="Genomic_DNA"/>
</dbReference>
<dbReference type="InterPro" id="IPR032675">
    <property type="entry name" value="LRR_dom_sf"/>
</dbReference>
<accession>A0A1J7HZU3</accession>
<keyword evidence="4" id="KW-0472">Membrane</keyword>
<dbReference type="SUPFAM" id="SSF52058">
    <property type="entry name" value="L domain-like"/>
    <property type="match status" value="1"/>
</dbReference>
<dbReference type="STRING" id="3871.A0A1J7HZU3"/>
<evidence type="ECO:0008006" key="9">
    <source>
        <dbReference type="Google" id="ProtNLM"/>
    </source>
</evidence>
<dbReference type="AlphaFoldDB" id="A0A1J7HZU3"/>
<evidence type="ECO:0000313" key="8">
    <source>
        <dbReference type="Proteomes" id="UP000188354"/>
    </source>
</evidence>
<keyword evidence="1" id="KW-0812">Transmembrane</keyword>
<name>A0A1J7HZU3_LUPAN</name>
<sequence>MFGFMQLLSLLWWFSPDAIKSIILRNNSFYGTIPSGIVHLKELKVLDLGYNNFSGTLPTDLEINISLTILMLQAIGIKGKMIAKKNYAEKAQMKKT</sequence>
<dbReference type="PANTHER" id="PTHR46084:SF4">
    <property type="entry name" value="PROTEIN KINASE DOMAIN-CONTAINING PROTEIN"/>
    <property type="match status" value="1"/>
</dbReference>
<dbReference type="InterPro" id="IPR001611">
    <property type="entry name" value="Leu-rich_rpt"/>
</dbReference>
<evidence type="ECO:0000256" key="2">
    <source>
        <dbReference type="ARBA" id="ARBA00022729"/>
    </source>
</evidence>
<gene>
    <name evidence="7" type="ORF">TanjilG_21658</name>
</gene>
<evidence type="ECO:0000256" key="3">
    <source>
        <dbReference type="ARBA" id="ARBA00022989"/>
    </source>
</evidence>
<feature type="signal peptide" evidence="6">
    <location>
        <begin position="1"/>
        <end position="21"/>
    </location>
</feature>
<dbReference type="Gramene" id="OIW11898">
    <property type="protein sequence ID" value="OIW11898"/>
    <property type="gene ID" value="TanjilG_21658"/>
</dbReference>
<dbReference type="Pfam" id="PF00560">
    <property type="entry name" value="LRR_1"/>
    <property type="match status" value="2"/>
</dbReference>
<keyword evidence="8" id="KW-1185">Reference proteome</keyword>
<evidence type="ECO:0000256" key="6">
    <source>
        <dbReference type="SAM" id="SignalP"/>
    </source>
</evidence>
<proteinExistence type="predicted"/>
<reference evidence="7 8" key="1">
    <citation type="journal article" date="2017" name="Plant Biotechnol. J.">
        <title>A comprehensive draft genome sequence for lupin (Lupinus angustifolius), an emerging health food: insights into plant-microbe interactions and legume evolution.</title>
        <authorList>
            <person name="Hane J.K."/>
            <person name="Ming Y."/>
            <person name="Kamphuis L.G."/>
            <person name="Nelson M.N."/>
            <person name="Garg G."/>
            <person name="Atkins C.A."/>
            <person name="Bayer P.E."/>
            <person name="Bravo A."/>
            <person name="Bringans S."/>
            <person name="Cannon S."/>
            <person name="Edwards D."/>
            <person name="Foley R."/>
            <person name="Gao L.L."/>
            <person name="Harrison M.J."/>
            <person name="Huang W."/>
            <person name="Hurgobin B."/>
            <person name="Li S."/>
            <person name="Liu C.W."/>
            <person name="McGrath A."/>
            <person name="Morahan G."/>
            <person name="Murray J."/>
            <person name="Weller J."/>
            <person name="Jian J."/>
            <person name="Singh K.B."/>
        </authorList>
    </citation>
    <scope>NUCLEOTIDE SEQUENCE [LARGE SCALE GENOMIC DNA]</scope>
    <source>
        <strain evidence="8">cv. Tanjil</strain>
        <tissue evidence="7">Whole plant</tissue>
    </source>
</reference>